<proteinExistence type="predicted"/>
<organism evidence="1 2">
    <name type="scientific">Sunxiuqinia dokdonensis</name>
    <dbReference type="NCBI Taxonomy" id="1409788"/>
    <lineage>
        <taxon>Bacteria</taxon>
        <taxon>Pseudomonadati</taxon>
        <taxon>Bacteroidota</taxon>
        <taxon>Bacteroidia</taxon>
        <taxon>Marinilabiliales</taxon>
        <taxon>Prolixibacteraceae</taxon>
        <taxon>Sunxiuqinia</taxon>
    </lineage>
</organism>
<evidence type="ECO:0000313" key="1">
    <source>
        <dbReference type="EMBL" id="KOH46240.1"/>
    </source>
</evidence>
<name>A0A0L8VCP7_9BACT</name>
<protein>
    <submittedName>
        <fullName evidence="1">Uncharacterized protein</fullName>
    </submittedName>
</protein>
<sequence>MDAEFSNLPGMDILLQCCMRKADLLINKNRKFKMSFLFLLCD</sequence>
<dbReference type="AlphaFoldDB" id="A0A0L8VCP7"/>
<accession>A0A0L8VCP7</accession>
<evidence type="ECO:0000313" key="2">
    <source>
        <dbReference type="Proteomes" id="UP000036958"/>
    </source>
</evidence>
<dbReference type="Proteomes" id="UP000036958">
    <property type="component" value="Unassembled WGS sequence"/>
</dbReference>
<gene>
    <name evidence="1" type="ORF">NC99_09400</name>
</gene>
<dbReference type="EMBL" id="LGIA01000037">
    <property type="protein sequence ID" value="KOH46240.1"/>
    <property type="molecule type" value="Genomic_DNA"/>
</dbReference>
<keyword evidence="2" id="KW-1185">Reference proteome</keyword>
<reference evidence="2" key="1">
    <citation type="submission" date="2015-07" db="EMBL/GenBank/DDBJ databases">
        <title>Genome sequencing of Sunxiuqinia dokdonensis strain SK.</title>
        <authorList>
            <person name="Ahn S."/>
            <person name="Kim B.-C."/>
        </authorList>
    </citation>
    <scope>NUCLEOTIDE SEQUENCE [LARGE SCALE GENOMIC DNA]</scope>
    <source>
        <strain evidence="2">SK</strain>
    </source>
</reference>
<comment type="caution">
    <text evidence="1">The sequence shown here is derived from an EMBL/GenBank/DDBJ whole genome shotgun (WGS) entry which is preliminary data.</text>
</comment>